<keyword evidence="1" id="KW-0472">Membrane</keyword>
<evidence type="ECO:0000313" key="2">
    <source>
        <dbReference type="EMBL" id="CAK7268707.1"/>
    </source>
</evidence>
<keyword evidence="3" id="KW-1185">Reference proteome</keyword>
<keyword evidence="1" id="KW-1133">Transmembrane helix</keyword>
<dbReference type="EMBL" id="CAWUON010000039">
    <property type="protein sequence ID" value="CAK7268707.1"/>
    <property type="molecule type" value="Genomic_DNA"/>
</dbReference>
<name>A0ABP0DN38_9PEZI</name>
<evidence type="ECO:0000313" key="3">
    <source>
        <dbReference type="Proteomes" id="UP001642502"/>
    </source>
</evidence>
<dbReference type="Proteomes" id="UP001642502">
    <property type="component" value="Unassembled WGS sequence"/>
</dbReference>
<sequence>MSTGAKAGIGIGAAVGAVALIAAIVALQISDPMPGAGRVYASDDQGHFEPPSELEMKSRRYEEMVPRHVPRNMV</sequence>
<evidence type="ECO:0000256" key="1">
    <source>
        <dbReference type="SAM" id="Phobius"/>
    </source>
</evidence>
<gene>
    <name evidence="2" type="ORF">SEPCBS119000_003198</name>
</gene>
<comment type="caution">
    <text evidence="2">The sequence shown here is derived from an EMBL/GenBank/DDBJ whole genome shotgun (WGS) entry which is preliminary data.</text>
</comment>
<reference evidence="2 3" key="1">
    <citation type="submission" date="2024-01" db="EMBL/GenBank/DDBJ databases">
        <authorList>
            <person name="Allen C."/>
            <person name="Tagirdzhanova G."/>
        </authorList>
    </citation>
    <scope>NUCLEOTIDE SEQUENCE [LARGE SCALE GENOMIC DNA]</scope>
    <source>
        <strain evidence="2 3">CBS 119000</strain>
    </source>
</reference>
<organism evidence="2 3">
    <name type="scientific">Sporothrix epigloea</name>
    <dbReference type="NCBI Taxonomy" id="1892477"/>
    <lineage>
        <taxon>Eukaryota</taxon>
        <taxon>Fungi</taxon>
        <taxon>Dikarya</taxon>
        <taxon>Ascomycota</taxon>
        <taxon>Pezizomycotina</taxon>
        <taxon>Sordariomycetes</taxon>
        <taxon>Sordariomycetidae</taxon>
        <taxon>Ophiostomatales</taxon>
        <taxon>Ophiostomataceae</taxon>
        <taxon>Sporothrix</taxon>
    </lineage>
</organism>
<accession>A0ABP0DN38</accession>
<proteinExistence type="predicted"/>
<protein>
    <submittedName>
        <fullName evidence="2">Uncharacterized protein</fullName>
    </submittedName>
</protein>
<feature type="transmembrane region" description="Helical" evidence="1">
    <location>
        <begin position="7"/>
        <end position="29"/>
    </location>
</feature>
<keyword evidence="1" id="KW-0812">Transmembrane</keyword>